<evidence type="ECO:0000256" key="1">
    <source>
        <dbReference type="SAM" id="Coils"/>
    </source>
</evidence>
<proteinExistence type="predicted"/>
<accession>A0A2W7TXM1</accession>
<protein>
    <submittedName>
        <fullName evidence="3">Peptidase M23</fullName>
    </submittedName>
</protein>
<comment type="caution">
    <text evidence="3">The sequence shown here is derived from an EMBL/GenBank/DDBJ whole genome shotgun (WGS) entry which is preliminary data.</text>
</comment>
<dbReference type="Gene3D" id="6.10.250.3150">
    <property type="match status" value="1"/>
</dbReference>
<organism evidence="3 4">
    <name type="scientific">Flavobacterium aquariorum</name>
    <dbReference type="NCBI Taxonomy" id="2217670"/>
    <lineage>
        <taxon>Bacteria</taxon>
        <taxon>Pseudomonadati</taxon>
        <taxon>Bacteroidota</taxon>
        <taxon>Flavobacteriia</taxon>
        <taxon>Flavobacteriales</taxon>
        <taxon>Flavobacteriaceae</taxon>
        <taxon>Flavobacterium</taxon>
    </lineage>
</organism>
<dbReference type="CDD" id="cd12797">
    <property type="entry name" value="M23_peptidase"/>
    <property type="match status" value="1"/>
</dbReference>
<evidence type="ECO:0000259" key="2">
    <source>
        <dbReference type="Pfam" id="PF01551"/>
    </source>
</evidence>
<dbReference type="OrthoDB" id="9815884at2"/>
<sequence length="493" mass="55249">MLKYFLSFIFLITTALTWSQDNQKKLEERKAKIQKEILENETKLQTVKKKETTATKAIVLQSNKIKLKEELIATTEKQTSLLGNSIVANQAQIAKLEKELQLLKEDYAKMIVQSYKSRSEESRAMFLLSSESFLQAYKRAQYMKQYTNFRQMQGQEIKSKTNVLYTFNAKLDVQKSAKEQLIAENDKERLSLEKEKQEQLKLVESLKKDKKKIIAAIKKKQQEAKTIDKKIDKLIREAIAEANRKAAREKAEKIAKEKAKADAIAKTKAQAAAKAIALEKAKALEKKKEIEKANALAAAQAKANSKPKPKPIPIPKEVEKAIAQEVPVVAKETSVANPTVVVSTTKMNLSPKDKVDSDNFKANKGKLPWPVERGFISLGYGDQFHPVYKELQIHNSGLEFTTDSGSSARAVFAGVVTSVIIISPVNKLVMLQHGDFFTIYQNLSSVNVTKGDNVSIRQSLGKIKTNGDGKTILKFAITQNTTYTNPRSWLAGK</sequence>
<dbReference type="Pfam" id="PF01551">
    <property type="entry name" value="Peptidase_M23"/>
    <property type="match status" value="1"/>
</dbReference>
<feature type="domain" description="M23ase beta-sheet core" evidence="2">
    <location>
        <begin position="395"/>
        <end position="486"/>
    </location>
</feature>
<reference evidence="3 4" key="1">
    <citation type="submission" date="2018-06" db="EMBL/GenBank/DDBJ databases">
        <title>Flavobacterium sp IMCC34762, genome.</title>
        <authorList>
            <person name="Joung Y."/>
            <person name="Cho J."/>
            <person name="Song J."/>
        </authorList>
    </citation>
    <scope>NUCLEOTIDE SEQUENCE [LARGE SCALE GENOMIC DNA]</scope>
    <source>
        <strain evidence="3 4">IMCC34762</strain>
    </source>
</reference>
<dbReference type="Gene3D" id="2.70.70.10">
    <property type="entry name" value="Glucose Permease (Domain IIA)"/>
    <property type="match status" value="1"/>
</dbReference>
<dbReference type="SUPFAM" id="SSF51261">
    <property type="entry name" value="Duplicated hybrid motif"/>
    <property type="match status" value="1"/>
</dbReference>
<evidence type="ECO:0000313" key="3">
    <source>
        <dbReference type="EMBL" id="PZX95253.1"/>
    </source>
</evidence>
<gene>
    <name evidence="3" type="ORF">DOS84_01440</name>
</gene>
<keyword evidence="4" id="KW-1185">Reference proteome</keyword>
<feature type="coiled-coil region" evidence="1">
    <location>
        <begin position="23"/>
        <end position="50"/>
    </location>
</feature>
<dbReference type="Proteomes" id="UP000249177">
    <property type="component" value="Unassembled WGS sequence"/>
</dbReference>
<dbReference type="EMBL" id="QKXH01000001">
    <property type="protein sequence ID" value="PZX95253.1"/>
    <property type="molecule type" value="Genomic_DNA"/>
</dbReference>
<name>A0A2W7TXM1_9FLAO</name>
<feature type="coiled-coil region" evidence="1">
    <location>
        <begin position="86"/>
        <end position="113"/>
    </location>
</feature>
<dbReference type="InterPro" id="IPR011055">
    <property type="entry name" value="Dup_hybrid_motif"/>
</dbReference>
<dbReference type="InterPro" id="IPR016047">
    <property type="entry name" value="M23ase_b-sheet_dom"/>
</dbReference>
<feature type="coiled-coil region" evidence="1">
    <location>
        <begin position="178"/>
        <end position="294"/>
    </location>
</feature>
<dbReference type="AlphaFoldDB" id="A0A2W7TXM1"/>
<evidence type="ECO:0000313" key="4">
    <source>
        <dbReference type="Proteomes" id="UP000249177"/>
    </source>
</evidence>
<dbReference type="RefSeq" id="WP_111408323.1">
    <property type="nucleotide sequence ID" value="NZ_QKXH01000001.1"/>
</dbReference>
<keyword evidence="1" id="KW-0175">Coiled coil</keyword>